<name>A0A2A2GDQ7_9RHOB</name>
<gene>
    <name evidence="2" type="ORF">CK240_16675</name>
</gene>
<keyword evidence="1" id="KW-0812">Transmembrane</keyword>
<dbReference type="RefSeq" id="WP_095641435.1">
    <property type="nucleotide sequence ID" value="NZ_NSJZ01000035.1"/>
</dbReference>
<proteinExistence type="predicted"/>
<comment type="caution">
    <text evidence="2">The sequence shown here is derived from an EMBL/GenBank/DDBJ whole genome shotgun (WGS) entry which is preliminary data.</text>
</comment>
<evidence type="ECO:0000313" key="3">
    <source>
        <dbReference type="Proteomes" id="UP000218023"/>
    </source>
</evidence>
<dbReference type="AlphaFoldDB" id="A0A2A2GDQ7"/>
<dbReference type="Proteomes" id="UP000218023">
    <property type="component" value="Unassembled WGS sequence"/>
</dbReference>
<feature type="transmembrane region" description="Helical" evidence="1">
    <location>
        <begin position="112"/>
        <end position="141"/>
    </location>
</feature>
<keyword evidence="3" id="KW-1185">Reference proteome</keyword>
<protein>
    <submittedName>
        <fullName evidence="2">Uncharacterized protein</fullName>
    </submittedName>
</protein>
<sequence>MSDTPRSPAQVINDLSDQVRLLRQDVAVLTTTATTKKDAAALRAVVQASVKEAQDRSAKVLDAAERVIDRSYQANLQAARDGAAKAVAGLQDEVRQAANRMRLEALKGSRQALYWSGGVFAVAGGLVALGALLGVLGHLWLQGRADARAFGEHPGIFCTGAGGTVVTNPEGRRFCAFWIDPPMQAKGQADE</sequence>
<evidence type="ECO:0000256" key="1">
    <source>
        <dbReference type="SAM" id="Phobius"/>
    </source>
</evidence>
<dbReference type="EMBL" id="NSJZ01000035">
    <property type="protein sequence ID" value="PAU95047.1"/>
    <property type="molecule type" value="Genomic_DNA"/>
</dbReference>
<evidence type="ECO:0000313" key="2">
    <source>
        <dbReference type="EMBL" id="PAU95047.1"/>
    </source>
</evidence>
<dbReference type="OrthoDB" id="7844805at2"/>
<keyword evidence="1" id="KW-1133">Transmembrane helix</keyword>
<reference evidence="2 3" key="1">
    <citation type="submission" date="2017-09" db="EMBL/GenBank/DDBJ databases">
        <title>Paracoccus alkalisoli sp. nov., isolated from saline alkaline soil.</title>
        <authorList>
            <person name="Dong X."/>
            <person name="Zhang G."/>
        </authorList>
    </citation>
    <scope>NUCLEOTIDE SEQUENCE [LARGE SCALE GENOMIC DNA]</scope>
    <source>
        <strain evidence="2 3">WN007</strain>
    </source>
</reference>
<organism evidence="2 3">
    <name type="scientific">Paracoccus salipaludis</name>
    <dbReference type="NCBI Taxonomy" id="2032623"/>
    <lineage>
        <taxon>Bacteria</taxon>
        <taxon>Pseudomonadati</taxon>
        <taxon>Pseudomonadota</taxon>
        <taxon>Alphaproteobacteria</taxon>
        <taxon>Rhodobacterales</taxon>
        <taxon>Paracoccaceae</taxon>
        <taxon>Paracoccus</taxon>
    </lineage>
</organism>
<keyword evidence="1" id="KW-0472">Membrane</keyword>
<accession>A0A2A2GDQ7</accession>